<dbReference type="Pfam" id="PF00512">
    <property type="entry name" value="HisKA"/>
    <property type="match status" value="1"/>
</dbReference>
<proteinExistence type="predicted"/>
<keyword evidence="6 14" id="KW-0808">Transferase</keyword>
<reference evidence="18 19" key="1">
    <citation type="journal article" date="2023" name="Front. Microbiol.">
        <title>Genomic analyses of Burkholderia respiratory isolates indicates two evolutionarily distinct B. anthina clades.</title>
        <authorList>
            <person name="Pham A."/>
            <person name="Volmer J.G."/>
            <person name="Chambers D.C."/>
            <person name="Smith D.J."/>
            <person name="Reid D.W."/>
            <person name="Burr L."/>
            <person name="Wells T.J."/>
        </authorList>
    </citation>
    <scope>NUCLEOTIDE SEQUENCE [LARGE SCALE GENOMIC DNA]</scope>
    <source>
        <strain evidence="18 19">BCCIQ07A</strain>
    </source>
</reference>
<dbReference type="Gene3D" id="3.30.565.10">
    <property type="entry name" value="Histidine kinase-like ATPase, C-terminal domain"/>
    <property type="match status" value="1"/>
</dbReference>
<evidence type="ECO:0000259" key="16">
    <source>
        <dbReference type="PROSITE" id="PS50109"/>
    </source>
</evidence>
<evidence type="ECO:0000256" key="2">
    <source>
        <dbReference type="ARBA" id="ARBA00004533"/>
    </source>
</evidence>
<evidence type="ECO:0000256" key="7">
    <source>
        <dbReference type="ARBA" id="ARBA00022692"/>
    </source>
</evidence>
<evidence type="ECO:0000313" key="19">
    <source>
        <dbReference type="Proteomes" id="UP001304467"/>
    </source>
</evidence>
<dbReference type="Pfam" id="PF02518">
    <property type="entry name" value="HATPase_c"/>
    <property type="match status" value="1"/>
</dbReference>
<evidence type="ECO:0000256" key="10">
    <source>
        <dbReference type="ARBA" id="ARBA00022840"/>
    </source>
</evidence>
<keyword evidence="7 14" id="KW-0812">Transmembrane</keyword>
<evidence type="ECO:0000256" key="11">
    <source>
        <dbReference type="ARBA" id="ARBA00022989"/>
    </source>
</evidence>
<feature type="transmembrane region" description="Helical" evidence="14">
    <location>
        <begin position="6"/>
        <end position="31"/>
    </location>
</feature>
<evidence type="ECO:0000256" key="15">
    <source>
        <dbReference type="SAM" id="MobiDB-lite"/>
    </source>
</evidence>
<dbReference type="SMART" id="SM00387">
    <property type="entry name" value="HATPase_c"/>
    <property type="match status" value="1"/>
</dbReference>
<dbReference type="EC" id="2.7.13.3" evidence="14"/>
<evidence type="ECO:0000256" key="14">
    <source>
        <dbReference type="RuleBase" id="RU364088"/>
    </source>
</evidence>
<dbReference type="SUPFAM" id="SSF47384">
    <property type="entry name" value="Homodimeric domain of signal transducing histidine kinase"/>
    <property type="match status" value="1"/>
</dbReference>
<evidence type="ECO:0000259" key="17">
    <source>
        <dbReference type="PROSITE" id="PS50885"/>
    </source>
</evidence>
<keyword evidence="3 14" id="KW-1003">Cell membrane</keyword>
<keyword evidence="13 14" id="KW-0472">Membrane</keyword>
<dbReference type="PROSITE" id="PS51257">
    <property type="entry name" value="PROKAR_LIPOPROTEIN"/>
    <property type="match status" value="1"/>
</dbReference>
<keyword evidence="12 14" id="KW-0902">Two-component regulatory system</keyword>
<keyword evidence="19" id="KW-1185">Reference proteome</keyword>
<evidence type="ECO:0000313" key="18">
    <source>
        <dbReference type="EMBL" id="MEB2578706.1"/>
    </source>
</evidence>
<dbReference type="PROSITE" id="PS50885">
    <property type="entry name" value="HAMP"/>
    <property type="match status" value="1"/>
</dbReference>
<dbReference type="InterPro" id="IPR003660">
    <property type="entry name" value="HAMP_dom"/>
</dbReference>
<keyword evidence="10 14" id="KW-0067">ATP-binding</keyword>
<dbReference type="InterPro" id="IPR003594">
    <property type="entry name" value="HATPase_dom"/>
</dbReference>
<evidence type="ECO:0000256" key="8">
    <source>
        <dbReference type="ARBA" id="ARBA00022741"/>
    </source>
</evidence>
<dbReference type="GO" id="GO:0004673">
    <property type="term" value="F:protein histidine kinase activity"/>
    <property type="evidence" value="ECO:0007669"/>
    <property type="project" value="UniProtKB-EC"/>
</dbReference>
<feature type="transmembrane region" description="Helical" evidence="14">
    <location>
        <begin position="158"/>
        <end position="179"/>
    </location>
</feature>
<dbReference type="PANTHER" id="PTHR45436">
    <property type="entry name" value="SENSOR HISTIDINE KINASE YKOH"/>
    <property type="match status" value="1"/>
</dbReference>
<evidence type="ECO:0000256" key="3">
    <source>
        <dbReference type="ARBA" id="ARBA00022475"/>
    </source>
</evidence>
<dbReference type="CDD" id="cd00075">
    <property type="entry name" value="HATPase"/>
    <property type="match status" value="1"/>
</dbReference>
<dbReference type="InterPro" id="IPR006290">
    <property type="entry name" value="CztS_silS_copS"/>
</dbReference>
<protein>
    <recommendedName>
        <fullName evidence="14">Sensor protein</fullName>
        <ecNumber evidence="14">2.7.13.3</ecNumber>
    </recommendedName>
</protein>
<dbReference type="Gene3D" id="6.10.340.10">
    <property type="match status" value="1"/>
</dbReference>
<organism evidence="18 19">
    <name type="scientific">Burkholderia anthinoferrum</name>
    <dbReference type="NCBI Taxonomy" id="3090833"/>
    <lineage>
        <taxon>Bacteria</taxon>
        <taxon>Pseudomonadati</taxon>
        <taxon>Pseudomonadota</taxon>
        <taxon>Betaproteobacteria</taxon>
        <taxon>Burkholderiales</taxon>
        <taxon>Burkholderiaceae</taxon>
        <taxon>Burkholderia</taxon>
    </lineage>
</organism>
<accession>A0ABU5WJ19</accession>
<comment type="catalytic activity">
    <reaction evidence="1 14">
        <text>ATP + protein L-histidine = ADP + protein N-phospho-L-histidine.</text>
        <dbReference type="EC" id="2.7.13.3"/>
    </reaction>
</comment>
<dbReference type="RefSeq" id="WP_089465559.1">
    <property type="nucleotide sequence ID" value="NZ_JAWRKY010000008.1"/>
</dbReference>
<dbReference type="PANTHER" id="PTHR45436:SF9">
    <property type="entry name" value="SENSOR PROTEIN"/>
    <property type="match status" value="1"/>
</dbReference>
<dbReference type="PRINTS" id="PR00344">
    <property type="entry name" value="BCTRLSENSOR"/>
</dbReference>
<comment type="caution">
    <text evidence="18">The sequence shown here is derived from an EMBL/GenBank/DDBJ whole genome shotgun (WGS) entry which is preliminary data.</text>
</comment>
<comment type="subcellular location">
    <subcellularLocation>
        <location evidence="2 14">Cell inner membrane</location>
    </subcellularLocation>
</comment>
<gene>
    <name evidence="18" type="ORF">SB593_06990</name>
</gene>
<feature type="domain" description="HAMP" evidence="17">
    <location>
        <begin position="180"/>
        <end position="233"/>
    </location>
</feature>
<evidence type="ECO:0000256" key="12">
    <source>
        <dbReference type="ARBA" id="ARBA00023012"/>
    </source>
</evidence>
<keyword evidence="8 14" id="KW-0547">Nucleotide-binding</keyword>
<evidence type="ECO:0000256" key="9">
    <source>
        <dbReference type="ARBA" id="ARBA00022777"/>
    </source>
</evidence>
<keyword evidence="5" id="KW-0597">Phosphoprotein</keyword>
<sequence>MKRSIILRLSAMFGIVSLLVFTLVGCGLFVMMERQLFAELRATLDTRAKVAAMIVSHATTAARGRLMQEKLADLEPPDGSTHYQVVSPDPAFRFGSPVNGVPLDPPFGAFQRYQLNDSSYAVMTKTVTVAGAGERPTLQLVVATSCERTQRMLRRFGWTLAALIATATVITLLLSRAVARFGLAPLDRLSQDAASVSATNRRQRLHTDALPTELRDLATSFNGALERIQQTYARLEAFNADVAHELRTPISILIGQTQVALTSRDRSVDRMRQTLQSNLEEFERLRVIINDMLFLSRSDRGERATDLKDVSLADEVRRMLDFLEIPLDEARLRAELHGDARAAVDPSLFRRAMTNLLINAIQHSAPGATLNVTITHRGTLVEMAVSNPGEPIDPVQRSHVFERFYRLEEARANSKENHGLGLSIVKAVAEMHGGGVFVACSGGVNTFGFSVSTQPGSGGPLRPGDAAGPPDSTDSTDSANPADLHGARPAHAPGALH</sequence>
<dbReference type="InterPro" id="IPR036890">
    <property type="entry name" value="HATPase_C_sf"/>
</dbReference>
<keyword evidence="9 14" id="KW-0418">Kinase</keyword>
<keyword evidence="11 14" id="KW-1133">Transmembrane helix</keyword>
<name>A0ABU5WJ19_9BURK</name>
<dbReference type="SMART" id="SM00304">
    <property type="entry name" value="HAMP"/>
    <property type="match status" value="1"/>
</dbReference>
<keyword evidence="4 14" id="KW-0997">Cell inner membrane</keyword>
<feature type="domain" description="Histidine kinase" evidence="16">
    <location>
        <begin position="241"/>
        <end position="455"/>
    </location>
</feature>
<comment type="function">
    <text evidence="14">Member of a two-component regulatory system.</text>
</comment>
<dbReference type="SUPFAM" id="SSF55874">
    <property type="entry name" value="ATPase domain of HSP90 chaperone/DNA topoisomerase II/histidine kinase"/>
    <property type="match status" value="1"/>
</dbReference>
<dbReference type="InterPro" id="IPR004358">
    <property type="entry name" value="Sig_transdc_His_kin-like_C"/>
</dbReference>
<dbReference type="CDD" id="cd00082">
    <property type="entry name" value="HisKA"/>
    <property type="match status" value="1"/>
</dbReference>
<evidence type="ECO:0000256" key="5">
    <source>
        <dbReference type="ARBA" id="ARBA00022553"/>
    </source>
</evidence>
<dbReference type="InterPro" id="IPR005467">
    <property type="entry name" value="His_kinase_dom"/>
</dbReference>
<feature type="region of interest" description="Disordered" evidence="15">
    <location>
        <begin position="454"/>
        <end position="497"/>
    </location>
</feature>
<dbReference type="SMART" id="SM00388">
    <property type="entry name" value="HisKA"/>
    <property type="match status" value="1"/>
</dbReference>
<evidence type="ECO:0000256" key="1">
    <source>
        <dbReference type="ARBA" id="ARBA00000085"/>
    </source>
</evidence>
<evidence type="ECO:0000256" key="4">
    <source>
        <dbReference type="ARBA" id="ARBA00022519"/>
    </source>
</evidence>
<evidence type="ECO:0000256" key="13">
    <source>
        <dbReference type="ARBA" id="ARBA00023136"/>
    </source>
</evidence>
<dbReference type="InterPro" id="IPR036097">
    <property type="entry name" value="HisK_dim/P_sf"/>
</dbReference>
<dbReference type="EMBL" id="JAWRLE010000008">
    <property type="protein sequence ID" value="MEB2578706.1"/>
    <property type="molecule type" value="Genomic_DNA"/>
</dbReference>
<dbReference type="Pfam" id="PF00672">
    <property type="entry name" value="HAMP"/>
    <property type="match status" value="1"/>
</dbReference>
<dbReference type="NCBIfam" id="TIGR01386">
    <property type="entry name" value="cztS_silS_copS"/>
    <property type="match status" value="1"/>
</dbReference>
<dbReference type="InterPro" id="IPR050428">
    <property type="entry name" value="TCS_sensor_his_kinase"/>
</dbReference>
<dbReference type="PROSITE" id="PS50109">
    <property type="entry name" value="HIS_KIN"/>
    <property type="match status" value="1"/>
</dbReference>
<dbReference type="InterPro" id="IPR003661">
    <property type="entry name" value="HisK_dim/P_dom"/>
</dbReference>
<dbReference type="Proteomes" id="UP001304467">
    <property type="component" value="Unassembled WGS sequence"/>
</dbReference>
<dbReference type="Gene3D" id="1.10.287.130">
    <property type="match status" value="1"/>
</dbReference>
<evidence type="ECO:0000256" key="6">
    <source>
        <dbReference type="ARBA" id="ARBA00022679"/>
    </source>
</evidence>